<evidence type="ECO:0000256" key="4">
    <source>
        <dbReference type="ARBA" id="ARBA00022448"/>
    </source>
</evidence>
<keyword evidence="12" id="KW-0675">Receptor</keyword>
<dbReference type="Pfam" id="PF04281">
    <property type="entry name" value="Tom22"/>
    <property type="match status" value="1"/>
</dbReference>
<evidence type="ECO:0000256" key="5">
    <source>
        <dbReference type="ARBA" id="ARBA00022692"/>
    </source>
</evidence>
<keyword evidence="8" id="KW-1133">Transmembrane helix</keyword>
<keyword evidence="4" id="KW-0813">Transport</keyword>
<keyword evidence="9" id="KW-0811">Translocation</keyword>
<keyword evidence="6" id="KW-1000">Mitochondrion outer membrane</keyword>
<evidence type="ECO:0000313" key="14">
    <source>
        <dbReference type="EnsemblMetazoa" id="SMAR001440-PA"/>
    </source>
</evidence>
<evidence type="ECO:0000256" key="7">
    <source>
        <dbReference type="ARBA" id="ARBA00022927"/>
    </source>
</evidence>
<evidence type="ECO:0000256" key="2">
    <source>
        <dbReference type="ARBA" id="ARBA00009874"/>
    </source>
</evidence>
<organism evidence="14 15">
    <name type="scientific">Strigamia maritima</name>
    <name type="common">European centipede</name>
    <name type="synonym">Geophilus maritimus</name>
    <dbReference type="NCBI Taxonomy" id="126957"/>
    <lineage>
        <taxon>Eukaryota</taxon>
        <taxon>Metazoa</taxon>
        <taxon>Ecdysozoa</taxon>
        <taxon>Arthropoda</taxon>
        <taxon>Myriapoda</taxon>
        <taxon>Chilopoda</taxon>
        <taxon>Pleurostigmophora</taxon>
        <taxon>Geophilomorpha</taxon>
        <taxon>Linotaeniidae</taxon>
        <taxon>Strigamia</taxon>
    </lineage>
</organism>
<evidence type="ECO:0000256" key="12">
    <source>
        <dbReference type="ARBA" id="ARBA00023170"/>
    </source>
</evidence>
<evidence type="ECO:0000256" key="11">
    <source>
        <dbReference type="ARBA" id="ARBA00023136"/>
    </source>
</evidence>
<keyword evidence="10" id="KW-0496">Mitochondrion</keyword>
<dbReference type="GO" id="GO:0006886">
    <property type="term" value="P:intracellular protein transport"/>
    <property type="evidence" value="ECO:0007669"/>
    <property type="project" value="InterPro"/>
</dbReference>
<feature type="region of interest" description="Disordered" evidence="13">
    <location>
        <begin position="1"/>
        <end position="40"/>
    </location>
</feature>
<accession>T1IKJ0</accession>
<evidence type="ECO:0000256" key="9">
    <source>
        <dbReference type="ARBA" id="ARBA00023010"/>
    </source>
</evidence>
<dbReference type="EMBL" id="JH430542">
    <property type="status" value="NOT_ANNOTATED_CDS"/>
    <property type="molecule type" value="Genomic_DNA"/>
</dbReference>
<dbReference type="Proteomes" id="UP000014500">
    <property type="component" value="Unassembled WGS sequence"/>
</dbReference>
<keyword evidence="15" id="KW-1185">Reference proteome</keyword>
<keyword evidence="11" id="KW-0472">Membrane</keyword>
<evidence type="ECO:0000256" key="1">
    <source>
        <dbReference type="ARBA" id="ARBA00004572"/>
    </source>
</evidence>
<sequence length="97" mass="11074">MPSFDDVDSGLESLTTMDSKDNSPKKAELNDDDELDMDADEDLEESVAERIWGLTEMFPQVIRNSIWLMTTGSLSGIKNLYGFSRNAMWVFSRLQQF</sequence>
<evidence type="ECO:0000256" key="6">
    <source>
        <dbReference type="ARBA" id="ARBA00022787"/>
    </source>
</evidence>
<dbReference type="GO" id="GO:0005741">
    <property type="term" value="C:mitochondrial outer membrane"/>
    <property type="evidence" value="ECO:0007669"/>
    <property type="project" value="UniProtKB-SubCell"/>
</dbReference>
<evidence type="ECO:0000313" key="15">
    <source>
        <dbReference type="Proteomes" id="UP000014500"/>
    </source>
</evidence>
<reference evidence="14" key="2">
    <citation type="submission" date="2015-02" db="UniProtKB">
        <authorList>
            <consortium name="EnsemblMetazoa"/>
        </authorList>
    </citation>
    <scope>IDENTIFICATION</scope>
</reference>
<dbReference type="CDD" id="cd22884">
    <property type="entry name" value="TOM22"/>
    <property type="match status" value="1"/>
</dbReference>
<dbReference type="InterPro" id="IPR005683">
    <property type="entry name" value="Tom22"/>
</dbReference>
<dbReference type="eggNOG" id="KOG4111">
    <property type="taxonomic scope" value="Eukaryota"/>
</dbReference>
<comment type="subcellular location">
    <subcellularLocation>
        <location evidence="1">Mitochondrion outer membrane</location>
        <topology evidence="1">Single-pass membrane protein</topology>
    </subcellularLocation>
</comment>
<dbReference type="EnsemblMetazoa" id="SMAR001440-RA">
    <property type="protein sequence ID" value="SMAR001440-PA"/>
    <property type="gene ID" value="SMAR001440"/>
</dbReference>
<dbReference type="AlphaFoldDB" id="T1IKJ0"/>
<evidence type="ECO:0000256" key="13">
    <source>
        <dbReference type="SAM" id="MobiDB-lite"/>
    </source>
</evidence>
<evidence type="ECO:0000256" key="10">
    <source>
        <dbReference type="ARBA" id="ARBA00023128"/>
    </source>
</evidence>
<keyword evidence="7" id="KW-0653">Protein transport</keyword>
<comment type="similarity">
    <text evidence="2">Belongs to the Tom22 family.</text>
</comment>
<keyword evidence="5" id="KW-0812">Transmembrane</keyword>
<proteinExistence type="inferred from homology"/>
<evidence type="ECO:0000256" key="3">
    <source>
        <dbReference type="ARBA" id="ARBA00016229"/>
    </source>
</evidence>
<dbReference type="OMA" id="TVMERLW"/>
<feature type="compositionally biased region" description="Acidic residues" evidence="13">
    <location>
        <begin position="30"/>
        <end position="40"/>
    </location>
</feature>
<name>T1IKJ0_STRMM</name>
<dbReference type="HOGENOM" id="CLU_2349352_0_0_1"/>
<dbReference type="PANTHER" id="PTHR12504:SF0">
    <property type="entry name" value="MITOCHONDRIAL IMPORT RECEPTOR SUBUNIT TOM22 HOMOLOG"/>
    <property type="match status" value="1"/>
</dbReference>
<evidence type="ECO:0000256" key="8">
    <source>
        <dbReference type="ARBA" id="ARBA00022989"/>
    </source>
</evidence>
<reference evidence="15" key="1">
    <citation type="submission" date="2011-05" db="EMBL/GenBank/DDBJ databases">
        <authorList>
            <person name="Richards S.R."/>
            <person name="Qu J."/>
            <person name="Jiang H."/>
            <person name="Jhangiani S.N."/>
            <person name="Agravi P."/>
            <person name="Goodspeed R."/>
            <person name="Gross S."/>
            <person name="Mandapat C."/>
            <person name="Jackson L."/>
            <person name="Mathew T."/>
            <person name="Pu L."/>
            <person name="Thornton R."/>
            <person name="Saada N."/>
            <person name="Wilczek-Boney K.B."/>
            <person name="Lee S."/>
            <person name="Kovar C."/>
            <person name="Wu Y."/>
            <person name="Scherer S.E."/>
            <person name="Worley K.C."/>
            <person name="Muzny D.M."/>
            <person name="Gibbs R."/>
        </authorList>
    </citation>
    <scope>NUCLEOTIDE SEQUENCE</scope>
    <source>
        <strain evidence="15">Brora</strain>
    </source>
</reference>
<dbReference type="PANTHER" id="PTHR12504">
    <property type="entry name" value="MITOCHONDRIAL IMPORT RECEPTOR SUBUNIT TOM22"/>
    <property type="match status" value="1"/>
</dbReference>
<dbReference type="STRING" id="126957.T1IKJ0"/>
<feature type="compositionally biased region" description="Basic and acidic residues" evidence="13">
    <location>
        <begin position="18"/>
        <end position="29"/>
    </location>
</feature>
<protein>
    <recommendedName>
        <fullName evidence="3">Mitochondrial import receptor subunit TOM22 homolog</fullName>
    </recommendedName>
</protein>
<dbReference type="PhylomeDB" id="T1IKJ0"/>